<dbReference type="PROSITE" id="PS50031">
    <property type="entry name" value="EH"/>
    <property type="match status" value="2"/>
</dbReference>
<dbReference type="InterPro" id="IPR000261">
    <property type="entry name" value="EH_dom"/>
</dbReference>
<feature type="region of interest" description="Disordered" evidence="19">
    <location>
        <begin position="101"/>
        <end position="140"/>
    </location>
</feature>
<dbReference type="Proteomes" id="UP000054304">
    <property type="component" value="Unassembled WGS sequence"/>
</dbReference>
<dbReference type="Gene3D" id="1.10.238.10">
    <property type="entry name" value="EF-hand"/>
    <property type="match status" value="2"/>
</dbReference>
<dbReference type="Pfam" id="PF12761">
    <property type="entry name" value="End3"/>
    <property type="match status" value="1"/>
</dbReference>
<dbReference type="GO" id="GO:0061709">
    <property type="term" value="P:reticulophagy"/>
    <property type="evidence" value="ECO:0007669"/>
    <property type="project" value="EnsemblFungi"/>
</dbReference>
<dbReference type="RefSeq" id="XP_022628339.1">
    <property type="nucleotide sequence ID" value="XM_022772923.1"/>
</dbReference>
<evidence type="ECO:0000256" key="11">
    <source>
        <dbReference type="ARBA" id="ARBA00022737"/>
    </source>
</evidence>
<keyword evidence="15" id="KW-0472">Membrane</keyword>
<dbReference type="HOGENOM" id="CLU_040829_0_0_1"/>
<comment type="subcellular location">
    <subcellularLocation>
        <location evidence="3">Cell membrane</location>
        <topology evidence="3">Peripheral membrane protein</topology>
        <orientation evidence="3">Cytoplasmic side</orientation>
    </subcellularLocation>
    <subcellularLocation>
        <location evidence="2">Cytoplasm</location>
        <location evidence="2">Cytoskeleton</location>
        <location evidence="2">Actin patch</location>
    </subcellularLocation>
    <subcellularLocation>
        <location evidence="1">Endosome membrane</location>
        <topology evidence="1">Peripheral membrane protein</topology>
        <orientation evidence="1">Cytoplasmic side</orientation>
    </subcellularLocation>
</comment>
<name>A0A0C7N6H2_9SACH</name>
<dbReference type="PROSITE" id="PS50222">
    <property type="entry name" value="EF_HAND_2"/>
    <property type="match status" value="1"/>
</dbReference>
<evidence type="ECO:0000256" key="12">
    <source>
        <dbReference type="ARBA" id="ARBA00022753"/>
    </source>
</evidence>
<keyword evidence="17" id="KW-0206">Cytoskeleton</keyword>
<dbReference type="GO" id="GO:0007015">
    <property type="term" value="P:actin filament organization"/>
    <property type="evidence" value="ECO:0007669"/>
    <property type="project" value="InterPro"/>
</dbReference>
<dbReference type="GO" id="GO:0030479">
    <property type="term" value="C:actin cortical patch"/>
    <property type="evidence" value="ECO:0007669"/>
    <property type="project" value="UniProtKB-SubCell"/>
</dbReference>
<evidence type="ECO:0000256" key="7">
    <source>
        <dbReference type="ARBA" id="ARBA00022475"/>
    </source>
</evidence>
<keyword evidence="9" id="KW-0254">Endocytosis</keyword>
<evidence type="ECO:0000259" key="21">
    <source>
        <dbReference type="PROSITE" id="PS50222"/>
    </source>
</evidence>
<evidence type="ECO:0000256" key="9">
    <source>
        <dbReference type="ARBA" id="ARBA00022583"/>
    </source>
</evidence>
<keyword evidence="13" id="KW-0106">Calcium</keyword>
<feature type="domain" description="EF-hand" evidence="21">
    <location>
        <begin position="40"/>
        <end position="75"/>
    </location>
</feature>
<dbReference type="GO" id="GO:0005886">
    <property type="term" value="C:plasma membrane"/>
    <property type="evidence" value="ECO:0007669"/>
    <property type="project" value="UniProtKB-SubCell"/>
</dbReference>
<dbReference type="GO" id="GO:1990964">
    <property type="term" value="C:actin cytoskeleton-regulatory complex"/>
    <property type="evidence" value="ECO:0007669"/>
    <property type="project" value="EnsemblFungi"/>
</dbReference>
<dbReference type="GO" id="GO:0030674">
    <property type="term" value="F:protein-macromolecule adaptor activity"/>
    <property type="evidence" value="ECO:0007669"/>
    <property type="project" value="EnsemblFungi"/>
</dbReference>
<evidence type="ECO:0000256" key="1">
    <source>
        <dbReference type="ARBA" id="ARBA00004125"/>
    </source>
</evidence>
<dbReference type="GO" id="GO:0006897">
    <property type="term" value="P:endocytosis"/>
    <property type="evidence" value="ECO:0007669"/>
    <property type="project" value="UniProtKB-KW"/>
</dbReference>
<dbReference type="SUPFAM" id="SSF47473">
    <property type="entry name" value="EF-hand"/>
    <property type="match status" value="2"/>
</dbReference>
<dbReference type="SMART" id="SM00027">
    <property type="entry name" value="EH"/>
    <property type="match status" value="2"/>
</dbReference>
<dbReference type="InterPro" id="IPR025604">
    <property type="entry name" value="End3"/>
</dbReference>
<evidence type="ECO:0000256" key="16">
    <source>
        <dbReference type="ARBA" id="ARBA00023203"/>
    </source>
</evidence>
<dbReference type="AlphaFoldDB" id="A0A0C7N6H2"/>
<evidence type="ECO:0000256" key="4">
    <source>
        <dbReference type="ARBA" id="ARBA00009909"/>
    </source>
</evidence>
<keyword evidence="14" id="KW-0175">Coiled coil</keyword>
<reference evidence="22 23" key="1">
    <citation type="submission" date="2014-12" db="EMBL/GenBank/DDBJ databases">
        <authorList>
            <person name="Neuveglise Cecile"/>
        </authorList>
    </citation>
    <scope>NUCLEOTIDE SEQUENCE [LARGE SCALE GENOMIC DNA]</scope>
    <source>
        <strain evidence="22 23">CBS 12615</strain>
    </source>
</reference>
<sequence length="373" mass="42117">MPKLEQFEIKKYWQIFSGLKPVDNKLTHDHVQPILFNSKLDSSILNKIWFLADIDDDDNLDFEEFVICMRLIFDMVNKNIDRVPDDLPDWLVPGSKIKLLKQRKTRDEPQENTQSSNAVETHETAPVVQTQRPPSPPPKLDWYIAPSNKALYTSIYDSCEKLTDGTISYAPLLSAVRTNFPKISSADFDHLWVLVNPQNIGSINKDPAVFLIHALKQRNDSGCELPADLPHAFKEICNQQRVSYDLKSHQADITRHSRHTNTSNSVTPQDSGSGRSASRTQVDISNKSGFDANEAKAIEGSNPEIARAQLEELYAYLQRQASGFRNSNSSVDVRGINEDIGTIEQQVGILEQFLAGKKQELQELQSENQSLRA</sequence>
<evidence type="ECO:0000256" key="6">
    <source>
        <dbReference type="ARBA" id="ARBA00017312"/>
    </source>
</evidence>
<protein>
    <recommendedName>
        <fullName evidence="6">Actin cytoskeleton-regulatory complex protein END3</fullName>
    </recommendedName>
    <alternativeName>
        <fullName evidence="5">Actin cytoskeleton-regulatory complex protein end3</fullName>
    </alternativeName>
    <alternativeName>
        <fullName evidence="18">Endocytosis protein 3</fullName>
    </alternativeName>
</protein>
<dbReference type="GO" id="GO:0010008">
    <property type="term" value="C:endosome membrane"/>
    <property type="evidence" value="ECO:0007669"/>
    <property type="project" value="UniProtKB-SubCell"/>
</dbReference>
<evidence type="ECO:0000256" key="17">
    <source>
        <dbReference type="ARBA" id="ARBA00023212"/>
    </source>
</evidence>
<evidence type="ECO:0000256" key="3">
    <source>
        <dbReference type="ARBA" id="ARBA00004413"/>
    </source>
</evidence>
<feature type="domain" description="EH" evidence="20">
    <location>
        <begin position="8"/>
        <end position="98"/>
    </location>
</feature>
<evidence type="ECO:0000256" key="19">
    <source>
        <dbReference type="SAM" id="MobiDB-lite"/>
    </source>
</evidence>
<keyword evidence="23" id="KW-1185">Reference proteome</keyword>
<dbReference type="InterPro" id="IPR018247">
    <property type="entry name" value="EF_Hand_1_Ca_BS"/>
</dbReference>
<dbReference type="InterPro" id="IPR002048">
    <property type="entry name" value="EF_hand_dom"/>
</dbReference>
<feature type="region of interest" description="Disordered" evidence="19">
    <location>
        <begin position="248"/>
        <end position="288"/>
    </location>
</feature>
<dbReference type="GO" id="GO:0005509">
    <property type="term" value="F:calcium ion binding"/>
    <property type="evidence" value="ECO:0007669"/>
    <property type="project" value="InterPro"/>
</dbReference>
<dbReference type="CDD" id="cd00052">
    <property type="entry name" value="EH"/>
    <property type="match status" value="1"/>
</dbReference>
<keyword evidence="11" id="KW-0677">Repeat</keyword>
<evidence type="ECO:0000256" key="2">
    <source>
        <dbReference type="ARBA" id="ARBA00004134"/>
    </source>
</evidence>
<keyword evidence="8" id="KW-0963">Cytoplasm</keyword>
<evidence type="ECO:0000256" key="14">
    <source>
        <dbReference type="ARBA" id="ARBA00023054"/>
    </source>
</evidence>
<keyword evidence="10" id="KW-0479">Metal-binding</keyword>
<comment type="similarity">
    <text evidence="4">Belongs to the END3 family.</text>
</comment>
<dbReference type="EMBL" id="LN736363">
    <property type="protein sequence ID" value="CEP62109.1"/>
    <property type="molecule type" value="Genomic_DNA"/>
</dbReference>
<dbReference type="PROSITE" id="PS00018">
    <property type="entry name" value="EF_HAND_1"/>
    <property type="match status" value="1"/>
</dbReference>
<proteinExistence type="inferred from homology"/>
<dbReference type="STRING" id="1245769.A0A0C7N6H2"/>
<evidence type="ECO:0000313" key="22">
    <source>
        <dbReference type="EMBL" id="CEP62109.1"/>
    </source>
</evidence>
<keyword evidence="12" id="KW-0967">Endosome</keyword>
<dbReference type="GO" id="GO:0003779">
    <property type="term" value="F:actin binding"/>
    <property type="evidence" value="ECO:0007669"/>
    <property type="project" value="UniProtKB-KW"/>
</dbReference>
<dbReference type="OrthoDB" id="1716625at2759"/>
<organism evidence="22 23">
    <name type="scientific">Lachancea lanzarotensis</name>
    <dbReference type="NCBI Taxonomy" id="1245769"/>
    <lineage>
        <taxon>Eukaryota</taxon>
        <taxon>Fungi</taxon>
        <taxon>Dikarya</taxon>
        <taxon>Ascomycota</taxon>
        <taxon>Saccharomycotina</taxon>
        <taxon>Saccharomycetes</taxon>
        <taxon>Saccharomycetales</taxon>
        <taxon>Saccharomycetaceae</taxon>
        <taxon>Lachancea</taxon>
    </lineage>
</organism>
<evidence type="ECO:0000313" key="23">
    <source>
        <dbReference type="Proteomes" id="UP000054304"/>
    </source>
</evidence>
<dbReference type="GO" id="GO:0016197">
    <property type="term" value="P:endosomal transport"/>
    <property type="evidence" value="ECO:0007669"/>
    <property type="project" value="TreeGrafter"/>
</dbReference>
<keyword evidence="7" id="KW-1003">Cell membrane</keyword>
<dbReference type="GO" id="GO:0030476">
    <property type="term" value="P:ascospore wall assembly"/>
    <property type="evidence" value="ECO:0007669"/>
    <property type="project" value="EnsemblFungi"/>
</dbReference>
<dbReference type="PANTHER" id="PTHR11216">
    <property type="entry name" value="EH DOMAIN"/>
    <property type="match status" value="1"/>
</dbReference>
<accession>A0A0C7N6H2</accession>
<dbReference type="InterPro" id="IPR011992">
    <property type="entry name" value="EF-hand-dom_pair"/>
</dbReference>
<evidence type="ECO:0000256" key="10">
    <source>
        <dbReference type="ARBA" id="ARBA00022723"/>
    </source>
</evidence>
<feature type="domain" description="EH" evidence="20">
    <location>
        <begin position="148"/>
        <end position="230"/>
    </location>
</feature>
<evidence type="ECO:0000259" key="20">
    <source>
        <dbReference type="PROSITE" id="PS50031"/>
    </source>
</evidence>
<dbReference type="FunFam" id="1.10.238.10:FF:000323">
    <property type="entry name" value="Actin cytoskeleton-regulatory complex protein end3"/>
    <property type="match status" value="1"/>
</dbReference>
<dbReference type="Pfam" id="PF12763">
    <property type="entry name" value="EH"/>
    <property type="match status" value="1"/>
</dbReference>
<evidence type="ECO:0000256" key="8">
    <source>
        <dbReference type="ARBA" id="ARBA00022490"/>
    </source>
</evidence>
<feature type="compositionally biased region" description="Polar residues" evidence="19">
    <location>
        <begin position="260"/>
        <end position="288"/>
    </location>
</feature>
<evidence type="ECO:0000256" key="15">
    <source>
        <dbReference type="ARBA" id="ARBA00023136"/>
    </source>
</evidence>
<evidence type="ECO:0000256" key="5">
    <source>
        <dbReference type="ARBA" id="ARBA00013889"/>
    </source>
</evidence>
<keyword evidence="16" id="KW-0009">Actin-binding</keyword>
<evidence type="ECO:0000256" key="18">
    <source>
        <dbReference type="ARBA" id="ARBA00029684"/>
    </source>
</evidence>
<gene>
    <name evidence="22" type="ORF">LALA0_S04e08020g</name>
</gene>
<evidence type="ECO:0000256" key="13">
    <source>
        <dbReference type="ARBA" id="ARBA00022837"/>
    </source>
</evidence>
<dbReference type="GeneID" id="34685561"/>